<dbReference type="EMBL" id="PDNA01000012">
    <property type="protein sequence ID" value="PGH26859.1"/>
    <property type="molecule type" value="Genomic_DNA"/>
</dbReference>
<organism evidence="1 2">
    <name type="scientific">Polytolypa hystricis (strain UAMH7299)</name>
    <dbReference type="NCBI Taxonomy" id="1447883"/>
    <lineage>
        <taxon>Eukaryota</taxon>
        <taxon>Fungi</taxon>
        <taxon>Dikarya</taxon>
        <taxon>Ascomycota</taxon>
        <taxon>Pezizomycotina</taxon>
        <taxon>Eurotiomycetes</taxon>
        <taxon>Eurotiomycetidae</taxon>
        <taxon>Onygenales</taxon>
        <taxon>Onygenales incertae sedis</taxon>
        <taxon>Polytolypa</taxon>
    </lineage>
</organism>
<evidence type="ECO:0000313" key="1">
    <source>
        <dbReference type="EMBL" id="PGH26859.1"/>
    </source>
</evidence>
<gene>
    <name evidence="1" type="ORF">AJ80_01440</name>
</gene>
<protein>
    <submittedName>
        <fullName evidence="1">Uncharacterized protein</fullName>
    </submittedName>
</protein>
<sequence>MLRIRLVHVGLTGNVQGGFRVVLGVLQATNANVQQILGQELTLVGRVKDKRPQDDSITFTSNTILGAAKVMIGNVGMDGEAKAPKREIKVTGNTFHGDLHLVSGDMGGKAAENFNQFFWSSK</sequence>
<dbReference type="AlphaFoldDB" id="A0A2B7Z0U6"/>
<name>A0A2B7Z0U6_POLH7</name>
<keyword evidence="2" id="KW-1185">Reference proteome</keyword>
<dbReference type="Proteomes" id="UP000224634">
    <property type="component" value="Unassembled WGS sequence"/>
</dbReference>
<comment type="caution">
    <text evidence="1">The sequence shown here is derived from an EMBL/GenBank/DDBJ whole genome shotgun (WGS) entry which is preliminary data.</text>
</comment>
<accession>A0A2B7Z0U6</accession>
<proteinExistence type="predicted"/>
<evidence type="ECO:0000313" key="2">
    <source>
        <dbReference type="Proteomes" id="UP000224634"/>
    </source>
</evidence>
<dbReference type="OrthoDB" id="3559235at2759"/>
<reference evidence="1 2" key="1">
    <citation type="submission" date="2017-10" db="EMBL/GenBank/DDBJ databases">
        <title>Comparative genomics in systemic dimorphic fungi from Ajellomycetaceae.</title>
        <authorList>
            <person name="Munoz J.F."/>
            <person name="Mcewen J.G."/>
            <person name="Clay O.K."/>
            <person name="Cuomo C.A."/>
        </authorList>
    </citation>
    <scope>NUCLEOTIDE SEQUENCE [LARGE SCALE GENOMIC DNA]</scope>
    <source>
        <strain evidence="1 2">UAMH7299</strain>
    </source>
</reference>